<dbReference type="PANTHER" id="PTHR10730">
    <property type="entry name" value="PROCOLLAGEN-LYSINE,2-OXOGLUTARATE 5-DIOXYGENASE/GLYCOSYLTRANSFERASE 25 FAMILY MEMBER"/>
    <property type="match status" value="1"/>
</dbReference>
<reference evidence="6" key="1">
    <citation type="submission" date="2021-06" db="EMBL/GenBank/DDBJ databases">
        <authorList>
            <person name="Hodson N. C."/>
            <person name="Mongue J. A."/>
            <person name="Jaron S. K."/>
        </authorList>
    </citation>
    <scope>NUCLEOTIDE SEQUENCE</scope>
</reference>
<evidence type="ECO:0000256" key="2">
    <source>
        <dbReference type="ARBA" id="ARBA00022676"/>
    </source>
</evidence>
<evidence type="ECO:0000313" key="6">
    <source>
        <dbReference type="EMBL" id="CAG7838615.1"/>
    </source>
</evidence>
<proteinExistence type="inferred from homology"/>
<name>A0A8J2LUR7_9HEXA</name>
<dbReference type="PANTHER" id="PTHR10730:SF53">
    <property type="entry name" value="GLYCOSYLTRANSFERASE 25 FAMILY MEMBER"/>
    <property type="match status" value="1"/>
</dbReference>
<evidence type="ECO:0000256" key="4">
    <source>
        <dbReference type="SAM" id="SignalP"/>
    </source>
</evidence>
<keyword evidence="2" id="KW-0328">Glycosyltransferase</keyword>
<protein>
    <recommendedName>
        <fullName evidence="5">Glycosyl transferase family 25 domain-containing protein</fullName>
    </recommendedName>
</protein>
<sequence length="583" mass="67779">MKIPLLYSVVYFAVSGWAQNNNNNNNNSTIIGEDIIGERDELEPSVLIAVLVRNKAHTLPYFLTLLERLDYPEDRISIWIRSDHNEDSSPAILKAWASDVESRREYHSVSVETIDSPPYRQPDQTVSAVQWTSKRFRHVIRLKEAALQIARKIWADYIWFLDADAFIVDPQTLRRLISKKKDIVAPMLSSGGLYSNFWGGMQNYYYVRTDDYKEILDRKKSGCFTVPMVHSCYLMNLRKKVVATFERVNETIPEDDIILFATNAKSKNLTMEVCNDHQYGFILAPLDDKQDLRQDYAQMMNLRVEIASYWPTSMEIMPKLSRWAPEDPKMTTLGFDKIYVINLKRRPDRLLKMKNALAILGFEYQLVEATDGRALTKSEVDKLGIKQLPEYRDPYSKRLMTYGEIGCFLSHYRIWKMMLREGVTTALILEDDIRFEPYFAHQVQRLFEDAARLSLDWDLMYLGRKRSAGANEPWVTGSTRIVRVDYSYWTLGYVLTYRGAKKLMDAKPLEKLIPVDEFLPIMFDRHVNDEWKRAFPKRDLKAFSAEPLLLYPTHYTGELGYISDTEVSATIGPTNCNVTRDEL</sequence>
<keyword evidence="7" id="KW-1185">Reference proteome</keyword>
<dbReference type="Pfam" id="PF01755">
    <property type="entry name" value="Glyco_transf_25"/>
    <property type="match status" value="1"/>
</dbReference>
<gene>
    <name evidence="6" type="ORF">AFUS01_LOCUS47565</name>
</gene>
<feature type="chain" id="PRO_5035150209" description="Glycosyl transferase family 25 domain-containing protein" evidence="4">
    <location>
        <begin position="19"/>
        <end position="583"/>
    </location>
</feature>
<keyword evidence="4" id="KW-0732">Signal</keyword>
<comment type="similarity">
    <text evidence="1">Belongs to the glycosyltransferase 25 family.</text>
</comment>
<dbReference type="AlphaFoldDB" id="A0A8J2LUR7"/>
<dbReference type="EMBL" id="CAJVCH010571825">
    <property type="protein sequence ID" value="CAG7838615.1"/>
    <property type="molecule type" value="Genomic_DNA"/>
</dbReference>
<organism evidence="6 7">
    <name type="scientific">Allacma fusca</name>
    <dbReference type="NCBI Taxonomy" id="39272"/>
    <lineage>
        <taxon>Eukaryota</taxon>
        <taxon>Metazoa</taxon>
        <taxon>Ecdysozoa</taxon>
        <taxon>Arthropoda</taxon>
        <taxon>Hexapoda</taxon>
        <taxon>Collembola</taxon>
        <taxon>Symphypleona</taxon>
        <taxon>Sminthuridae</taxon>
        <taxon>Allacma</taxon>
    </lineage>
</organism>
<dbReference type="Proteomes" id="UP000708208">
    <property type="component" value="Unassembled WGS sequence"/>
</dbReference>
<evidence type="ECO:0000259" key="5">
    <source>
        <dbReference type="Pfam" id="PF01755"/>
    </source>
</evidence>
<feature type="signal peptide" evidence="4">
    <location>
        <begin position="1"/>
        <end position="18"/>
    </location>
</feature>
<dbReference type="Pfam" id="PF03452">
    <property type="entry name" value="Anp1"/>
    <property type="match status" value="1"/>
</dbReference>
<comment type="caution">
    <text evidence="6">The sequence shown here is derived from an EMBL/GenBank/DDBJ whole genome shotgun (WGS) entry which is preliminary data.</text>
</comment>
<dbReference type="GO" id="GO:0050211">
    <property type="term" value="F:procollagen galactosyltransferase activity"/>
    <property type="evidence" value="ECO:0007669"/>
    <property type="project" value="TreeGrafter"/>
</dbReference>
<dbReference type="OrthoDB" id="47375at2759"/>
<feature type="domain" description="Glycosyl transferase family 25" evidence="5">
    <location>
        <begin position="336"/>
        <end position="518"/>
    </location>
</feature>
<dbReference type="InterPro" id="IPR050757">
    <property type="entry name" value="Collagen_mod_GT25"/>
</dbReference>
<dbReference type="CDD" id="cd06532">
    <property type="entry name" value="Glyco_transf_25"/>
    <property type="match status" value="1"/>
</dbReference>
<accession>A0A8J2LUR7</accession>
<evidence type="ECO:0000313" key="7">
    <source>
        <dbReference type="Proteomes" id="UP000708208"/>
    </source>
</evidence>
<keyword evidence="3" id="KW-0808">Transferase</keyword>
<evidence type="ECO:0000256" key="1">
    <source>
        <dbReference type="ARBA" id="ARBA00006721"/>
    </source>
</evidence>
<dbReference type="InterPro" id="IPR002654">
    <property type="entry name" value="Glyco_trans_25"/>
</dbReference>
<evidence type="ECO:0000256" key="3">
    <source>
        <dbReference type="ARBA" id="ARBA00022679"/>
    </source>
</evidence>